<feature type="signal peptide" evidence="5">
    <location>
        <begin position="1"/>
        <end position="19"/>
    </location>
</feature>
<dbReference type="PANTHER" id="PTHR35981:SF2">
    <property type="entry name" value="ION TRANSPORT PEPTIDE, ISOFORM C"/>
    <property type="match status" value="1"/>
</dbReference>
<dbReference type="GO" id="GO:0007623">
    <property type="term" value="P:circadian rhythm"/>
    <property type="evidence" value="ECO:0007669"/>
    <property type="project" value="TreeGrafter"/>
</dbReference>
<protein>
    <submittedName>
        <fullName evidence="6">Uncharacterized protein</fullName>
    </submittedName>
</protein>
<reference evidence="6 7" key="1">
    <citation type="journal article" date="2019" name="Sci. Rep.">
        <title>Orb-weaving spider Araneus ventricosus genome elucidates the spidroin gene catalogue.</title>
        <authorList>
            <person name="Kono N."/>
            <person name="Nakamura H."/>
            <person name="Ohtoshi R."/>
            <person name="Moran D.A.P."/>
            <person name="Shinohara A."/>
            <person name="Yoshida Y."/>
            <person name="Fujiwara M."/>
            <person name="Mori M."/>
            <person name="Tomita M."/>
            <person name="Arakawa K."/>
        </authorList>
    </citation>
    <scope>NUCLEOTIDE SEQUENCE [LARGE SCALE GENOMIC DNA]</scope>
</reference>
<dbReference type="AlphaFoldDB" id="A0A4Y2V147"/>
<evidence type="ECO:0000256" key="5">
    <source>
        <dbReference type="SAM" id="SignalP"/>
    </source>
</evidence>
<evidence type="ECO:0000256" key="2">
    <source>
        <dbReference type="ARBA" id="ARBA00005447"/>
    </source>
</evidence>
<dbReference type="EMBL" id="BGPR01042522">
    <property type="protein sequence ID" value="GBO18943.1"/>
    <property type="molecule type" value="Genomic_DNA"/>
</dbReference>
<feature type="chain" id="PRO_5021320431" evidence="5">
    <location>
        <begin position="20"/>
        <end position="220"/>
    </location>
</feature>
<dbReference type="InterPro" id="IPR035957">
    <property type="entry name" value="Crust_neurohorm_sf"/>
</dbReference>
<evidence type="ECO:0000256" key="4">
    <source>
        <dbReference type="SAM" id="MobiDB-lite"/>
    </source>
</evidence>
<dbReference type="OrthoDB" id="6365952at2759"/>
<dbReference type="InterPro" id="IPR031098">
    <property type="entry name" value="Crust_neurohorm"/>
</dbReference>
<dbReference type="SUPFAM" id="SSF81778">
    <property type="entry name" value="Crustacean CHH/MIH/GIH neurohormone"/>
    <property type="match status" value="1"/>
</dbReference>
<comment type="function">
    <text evidence="1">May increase the toxicity of alpha-latrotoxin and/or other venom components. Is non-toxic to mice and to the cockroach Periplaneta americana.</text>
</comment>
<feature type="compositionally biased region" description="Polar residues" evidence="4">
    <location>
        <begin position="166"/>
        <end position="175"/>
    </location>
</feature>
<evidence type="ECO:0000256" key="1">
    <source>
        <dbReference type="ARBA" id="ARBA00003845"/>
    </source>
</evidence>
<organism evidence="6 7">
    <name type="scientific">Araneus ventricosus</name>
    <name type="common">Orbweaver spider</name>
    <name type="synonym">Epeira ventricosa</name>
    <dbReference type="NCBI Taxonomy" id="182803"/>
    <lineage>
        <taxon>Eukaryota</taxon>
        <taxon>Metazoa</taxon>
        <taxon>Ecdysozoa</taxon>
        <taxon>Arthropoda</taxon>
        <taxon>Chelicerata</taxon>
        <taxon>Arachnida</taxon>
        <taxon>Araneae</taxon>
        <taxon>Araneomorphae</taxon>
        <taxon>Entelegynae</taxon>
        <taxon>Araneoidea</taxon>
        <taxon>Araneidae</taxon>
        <taxon>Araneus</taxon>
    </lineage>
</organism>
<keyword evidence="3 5" id="KW-0732">Signal</keyword>
<name>A0A4Y2V147_ARAVE</name>
<comment type="similarity">
    <text evidence="2">Belongs to the arthropod CHH/MIH/GIH/VIH hormone family.</text>
</comment>
<dbReference type="Gene3D" id="1.10.2010.10">
    <property type="entry name" value="Crustacean CHH/MIH/GIH neurohormone"/>
    <property type="match status" value="1"/>
</dbReference>
<sequence>MNPSPSTYFLAMLLTVVSASVDREVKRSFSDLGCMGVYDKAKFTRLDRVCEECYQLYREPEVHTSCSTSLAIFGTPFSFPIITISTTEAHSYHGFYYHYPKYHSRLCGVCVSDRVHRHQNTRYCPTATRKTLSRDSSNRRVEEGRETSIQSTATFGKLSAVRQARNSFSTETQSEMRLPPVLPAPNEIKPFPSPPKCSGISRFRNDSHLHVWCLGFFLWR</sequence>
<evidence type="ECO:0000313" key="7">
    <source>
        <dbReference type="Proteomes" id="UP000499080"/>
    </source>
</evidence>
<feature type="region of interest" description="Disordered" evidence="4">
    <location>
        <begin position="166"/>
        <end position="185"/>
    </location>
</feature>
<evidence type="ECO:0000313" key="6">
    <source>
        <dbReference type="EMBL" id="GBO18943.1"/>
    </source>
</evidence>
<accession>A0A4Y2V147</accession>
<keyword evidence="7" id="KW-1185">Reference proteome</keyword>
<evidence type="ECO:0000256" key="3">
    <source>
        <dbReference type="ARBA" id="ARBA00022729"/>
    </source>
</evidence>
<proteinExistence type="inferred from homology"/>
<dbReference type="Proteomes" id="UP000499080">
    <property type="component" value="Unassembled WGS sequence"/>
</dbReference>
<comment type="caution">
    <text evidence="6">The sequence shown here is derived from an EMBL/GenBank/DDBJ whole genome shotgun (WGS) entry which is preliminary data.</text>
</comment>
<gene>
    <name evidence="6" type="ORF">AVEN_46421_1</name>
</gene>
<dbReference type="Pfam" id="PF01147">
    <property type="entry name" value="Crust_neurohorm"/>
    <property type="match status" value="1"/>
</dbReference>
<dbReference type="PANTHER" id="PTHR35981">
    <property type="entry name" value="ION TRANSPORT PEPTIDE, ISOFORM C"/>
    <property type="match status" value="1"/>
</dbReference>